<dbReference type="PANTHER" id="PTHR11439:SF517">
    <property type="entry name" value="CYSTEINE-RICH RLK (RECEPTOR-LIKE PROTEIN KINASE) 8"/>
    <property type="match status" value="1"/>
</dbReference>
<feature type="domain" description="Reverse transcriptase Ty1/copia-type" evidence="1">
    <location>
        <begin position="1"/>
        <end position="70"/>
    </location>
</feature>
<dbReference type="PANTHER" id="PTHR11439">
    <property type="entry name" value="GAG-POL-RELATED RETROTRANSPOSON"/>
    <property type="match status" value="1"/>
</dbReference>
<proteinExistence type="predicted"/>
<dbReference type="AlphaFoldDB" id="A0A438DY38"/>
<dbReference type="SUPFAM" id="SSF56672">
    <property type="entry name" value="DNA/RNA polymerases"/>
    <property type="match status" value="1"/>
</dbReference>
<comment type="caution">
    <text evidence="2">The sequence shown here is derived from an EMBL/GenBank/DDBJ whole genome shotgun (WGS) entry which is preliminary data.</text>
</comment>
<organism evidence="2 3">
    <name type="scientific">Vitis vinifera</name>
    <name type="common">Grape</name>
    <dbReference type="NCBI Taxonomy" id="29760"/>
    <lineage>
        <taxon>Eukaryota</taxon>
        <taxon>Viridiplantae</taxon>
        <taxon>Streptophyta</taxon>
        <taxon>Embryophyta</taxon>
        <taxon>Tracheophyta</taxon>
        <taxon>Spermatophyta</taxon>
        <taxon>Magnoliopsida</taxon>
        <taxon>eudicotyledons</taxon>
        <taxon>Gunneridae</taxon>
        <taxon>Pentapetalae</taxon>
        <taxon>rosids</taxon>
        <taxon>Vitales</taxon>
        <taxon>Vitaceae</taxon>
        <taxon>Viteae</taxon>
        <taxon>Vitis</taxon>
    </lineage>
</organism>
<dbReference type="EMBL" id="QGNW01001462">
    <property type="protein sequence ID" value="RVW40297.1"/>
    <property type="molecule type" value="Genomic_DNA"/>
</dbReference>
<name>A0A438DY38_VITVI</name>
<gene>
    <name evidence="2" type="primary">RE1_1201</name>
    <name evidence="2" type="ORF">CK203_082780</name>
</gene>
<dbReference type="CDD" id="cd09272">
    <property type="entry name" value="RNase_HI_RT_Ty1"/>
    <property type="match status" value="1"/>
</dbReference>
<dbReference type="InterPro" id="IPR013103">
    <property type="entry name" value="RVT_2"/>
</dbReference>
<dbReference type="Proteomes" id="UP000288805">
    <property type="component" value="Unassembled WGS sequence"/>
</dbReference>
<sequence length="293" mass="33093">MAAQNSWFIHQLDVKSAFLHGELEEEVYIDQPPGYVKQGYENQVYKLKKALYGLKQAPRAWYSRIDAYFTEEVQSFAGVFISQKKYALEILDKFMLKDCNSVITPSEVGLKLSKSGAGKRMDSTLYKQIVGSLMYLTSTRPDIMHAINLISRYMENPTKVHLLAAKRIFRYLKGTVDFGILYKMGEKSSLIGFSYSDYAGDLDDRKSTFGAVFMLNSGAITWSSKKQQIVTLSTMEAKFVAAASSSCQAIWLRRLLEVLYNQQQGPTVIYCDNLSAIKLSKNLVLHGEANTLM</sequence>
<protein>
    <submittedName>
        <fullName evidence="2">Retrovirus-related Pol polyprotein from transposon RE1</fullName>
    </submittedName>
</protein>
<evidence type="ECO:0000259" key="1">
    <source>
        <dbReference type="Pfam" id="PF07727"/>
    </source>
</evidence>
<evidence type="ECO:0000313" key="3">
    <source>
        <dbReference type="Proteomes" id="UP000288805"/>
    </source>
</evidence>
<dbReference type="InterPro" id="IPR043502">
    <property type="entry name" value="DNA/RNA_pol_sf"/>
</dbReference>
<reference evidence="2 3" key="1">
    <citation type="journal article" date="2018" name="PLoS Genet.">
        <title>Population sequencing reveals clonal diversity and ancestral inbreeding in the grapevine cultivar Chardonnay.</title>
        <authorList>
            <person name="Roach M.J."/>
            <person name="Johnson D.L."/>
            <person name="Bohlmann J."/>
            <person name="van Vuuren H.J."/>
            <person name="Jones S.J."/>
            <person name="Pretorius I.S."/>
            <person name="Schmidt S.A."/>
            <person name="Borneman A.R."/>
        </authorList>
    </citation>
    <scope>NUCLEOTIDE SEQUENCE [LARGE SCALE GENOMIC DNA]</scope>
    <source>
        <strain evidence="3">cv. Chardonnay</strain>
        <tissue evidence="2">Leaf</tissue>
    </source>
</reference>
<dbReference type="Pfam" id="PF07727">
    <property type="entry name" value="RVT_2"/>
    <property type="match status" value="1"/>
</dbReference>
<evidence type="ECO:0000313" key="2">
    <source>
        <dbReference type="EMBL" id="RVW40297.1"/>
    </source>
</evidence>
<accession>A0A438DY38</accession>